<dbReference type="AlphaFoldDB" id="A0A6A8KF78"/>
<dbReference type="EMBL" id="WKQE01000005">
    <property type="protein sequence ID" value="MSC80251.1"/>
    <property type="molecule type" value="Genomic_DNA"/>
</dbReference>
<sequence length="240" mass="27586">MCEDQLKPYMDGETQYLNEQINLLRIFKAGNIGFRDIFFNYKFTIGGFISNSVNHTSYCQTRNTLANERFTLSVPETALCNQWLCDYRNEPYTLLKNSIHEFSWGLEQVDLATGFEQYTTALEMTLLPQNQQGKKQMLANRVSALLGGTSQEIQQVHQKMLNFYRFRSESLHDGNGSNITDTELKELENVTREVLKKCIERCKAEYQSNHTITWAEVKNLIMSDLVTQVTLLKNSGALPA</sequence>
<name>A0A6A8KF78_9FIRM</name>
<reference evidence="1 2" key="1">
    <citation type="journal article" date="2019" name="Nat. Med.">
        <title>A library of human gut bacterial isolates paired with longitudinal multiomics data enables mechanistic microbiome research.</title>
        <authorList>
            <person name="Poyet M."/>
            <person name="Groussin M."/>
            <person name="Gibbons S.M."/>
            <person name="Avila-Pacheco J."/>
            <person name="Jiang X."/>
            <person name="Kearney S.M."/>
            <person name="Perrotta A.R."/>
            <person name="Berdy B."/>
            <person name="Zhao S."/>
            <person name="Lieberman T.D."/>
            <person name="Swanson P.K."/>
            <person name="Smith M."/>
            <person name="Roesemann S."/>
            <person name="Alexander J.E."/>
            <person name="Rich S.A."/>
            <person name="Livny J."/>
            <person name="Vlamakis H."/>
            <person name="Clish C."/>
            <person name="Bullock K."/>
            <person name="Deik A."/>
            <person name="Scott J."/>
            <person name="Pierce K.A."/>
            <person name="Xavier R.J."/>
            <person name="Alm E.J."/>
        </authorList>
    </citation>
    <scope>NUCLEOTIDE SEQUENCE [LARGE SCALE GENOMIC DNA]</scope>
    <source>
        <strain evidence="1 2">BIOML-B9</strain>
    </source>
</reference>
<organism evidence="1 2">
    <name type="scientific">Faecalibacterium prausnitzii</name>
    <dbReference type="NCBI Taxonomy" id="853"/>
    <lineage>
        <taxon>Bacteria</taxon>
        <taxon>Bacillati</taxon>
        <taxon>Bacillota</taxon>
        <taxon>Clostridia</taxon>
        <taxon>Eubacteriales</taxon>
        <taxon>Oscillospiraceae</taxon>
        <taxon>Faecalibacterium</taxon>
    </lineage>
</organism>
<accession>A0A6A8KF78</accession>
<proteinExistence type="predicted"/>
<evidence type="ECO:0000313" key="1">
    <source>
        <dbReference type="EMBL" id="MSC80251.1"/>
    </source>
</evidence>
<protein>
    <recommendedName>
        <fullName evidence="3">Apea-like HEPN domain-containing protein</fullName>
    </recommendedName>
</protein>
<evidence type="ECO:0008006" key="3">
    <source>
        <dbReference type="Google" id="ProtNLM"/>
    </source>
</evidence>
<dbReference type="Proteomes" id="UP000477010">
    <property type="component" value="Unassembled WGS sequence"/>
</dbReference>
<evidence type="ECO:0000313" key="2">
    <source>
        <dbReference type="Proteomes" id="UP000477010"/>
    </source>
</evidence>
<comment type="caution">
    <text evidence="1">The sequence shown here is derived from an EMBL/GenBank/DDBJ whole genome shotgun (WGS) entry which is preliminary data.</text>
</comment>
<gene>
    <name evidence="1" type="ORF">GKD85_05345</name>
</gene>